<keyword evidence="2" id="KW-1185">Reference proteome</keyword>
<proteinExistence type="predicted"/>
<name>A0AAV8UIF1_9RHOD</name>
<comment type="caution">
    <text evidence="1">The sequence shown here is derived from an EMBL/GenBank/DDBJ whole genome shotgun (WGS) entry which is preliminary data.</text>
</comment>
<organism evidence="1 2">
    <name type="scientific">Rhodosorus marinus</name>
    <dbReference type="NCBI Taxonomy" id="101924"/>
    <lineage>
        <taxon>Eukaryota</taxon>
        <taxon>Rhodophyta</taxon>
        <taxon>Stylonematophyceae</taxon>
        <taxon>Stylonematales</taxon>
        <taxon>Stylonemataceae</taxon>
        <taxon>Rhodosorus</taxon>
    </lineage>
</organism>
<dbReference type="AlphaFoldDB" id="A0AAV8UIF1"/>
<accession>A0AAV8UIF1</accession>
<protein>
    <recommendedName>
        <fullName evidence="3">GAG-pre-integrase domain-containing protein</fullName>
    </recommendedName>
</protein>
<evidence type="ECO:0000313" key="2">
    <source>
        <dbReference type="Proteomes" id="UP001157974"/>
    </source>
</evidence>
<reference evidence="1 2" key="1">
    <citation type="journal article" date="2023" name="Nat. Commun.">
        <title>Origin of minicircular mitochondrial genomes in red algae.</title>
        <authorList>
            <person name="Lee Y."/>
            <person name="Cho C.H."/>
            <person name="Lee Y.M."/>
            <person name="Park S.I."/>
            <person name="Yang J.H."/>
            <person name="West J.A."/>
            <person name="Bhattacharya D."/>
            <person name="Yoon H.S."/>
        </authorList>
    </citation>
    <scope>NUCLEOTIDE SEQUENCE [LARGE SCALE GENOMIC DNA]</scope>
    <source>
        <strain evidence="1 2">CCMP1338</strain>
        <tissue evidence="1">Whole cell</tissue>
    </source>
</reference>
<gene>
    <name evidence="1" type="ORF">NDN08_004908</name>
</gene>
<dbReference type="Proteomes" id="UP001157974">
    <property type="component" value="Unassembled WGS sequence"/>
</dbReference>
<evidence type="ECO:0000313" key="1">
    <source>
        <dbReference type="EMBL" id="KAJ8901047.1"/>
    </source>
</evidence>
<sequence length="110" mass="12162">MKATCGHLDLRVVLSESPHRSRAIQASTAHKRFGLQGQEALQRMKKEGVVFEGEPPRVEECEACTSGKMRGSLKGHLRKSITPGETCHSDVCGPLPAGMRQERFIIVFMD</sequence>
<evidence type="ECO:0008006" key="3">
    <source>
        <dbReference type="Google" id="ProtNLM"/>
    </source>
</evidence>
<dbReference type="EMBL" id="JAMWBK010000012">
    <property type="protein sequence ID" value="KAJ8901047.1"/>
    <property type="molecule type" value="Genomic_DNA"/>
</dbReference>